<accession>A0ACA9MT89</accession>
<feature type="non-terminal residue" evidence="1">
    <location>
        <position position="121"/>
    </location>
</feature>
<keyword evidence="2" id="KW-1185">Reference proteome</keyword>
<evidence type="ECO:0000313" key="2">
    <source>
        <dbReference type="Proteomes" id="UP000789920"/>
    </source>
</evidence>
<organism evidence="1 2">
    <name type="scientific">Racocetra persica</name>
    <dbReference type="NCBI Taxonomy" id="160502"/>
    <lineage>
        <taxon>Eukaryota</taxon>
        <taxon>Fungi</taxon>
        <taxon>Fungi incertae sedis</taxon>
        <taxon>Mucoromycota</taxon>
        <taxon>Glomeromycotina</taxon>
        <taxon>Glomeromycetes</taxon>
        <taxon>Diversisporales</taxon>
        <taxon>Gigasporaceae</taxon>
        <taxon>Racocetra</taxon>
    </lineage>
</organism>
<name>A0ACA9MT89_9GLOM</name>
<proteinExistence type="predicted"/>
<gene>
    <name evidence="1" type="ORF">RPERSI_LOCUS6178</name>
</gene>
<reference evidence="1" key="1">
    <citation type="submission" date="2021-06" db="EMBL/GenBank/DDBJ databases">
        <authorList>
            <person name="Kallberg Y."/>
            <person name="Tangrot J."/>
            <person name="Rosling A."/>
        </authorList>
    </citation>
    <scope>NUCLEOTIDE SEQUENCE</scope>
    <source>
        <strain evidence="1">MA461A</strain>
    </source>
</reference>
<protein>
    <submittedName>
        <fullName evidence="1">5006_t:CDS:1</fullName>
    </submittedName>
</protein>
<sequence length="121" mass="14267">MIYDLASEELLNNDFFSDKDTVFELDEEIQSIDFDYDEIISNITKQSISIKNLVDTTDILDKIKQNIYNTLIYYWNDPNDLGLITTLLNPHYKSLDFLSNDSEKQFIIQKLHNKFSEIEES</sequence>
<comment type="caution">
    <text evidence="1">The sequence shown here is derived from an EMBL/GenBank/DDBJ whole genome shotgun (WGS) entry which is preliminary data.</text>
</comment>
<dbReference type="EMBL" id="CAJVQC010009675">
    <property type="protein sequence ID" value="CAG8607760.1"/>
    <property type="molecule type" value="Genomic_DNA"/>
</dbReference>
<dbReference type="Proteomes" id="UP000789920">
    <property type="component" value="Unassembled WGS sequence"/>
</dbReference>
<evidence type="ECO:0000313" key="1">
    <source>
        <dbReference type="EMBL" id="CAG8607760.1"/>
    </source>
</evidence>